<evidence type="ECO:0000256" key="6">
    <source>
        <dbReference type="ARBA" id="ARBA00023002"/>
    </source>
</evidence>
<dbReference type="InterPro" id="IPR035587">
    <property type="entry name" value="DUS-like_FMN-bd"/>
</dbReference>
<comment type="cofactor">
    <cofactor evidence="1">
        <name>FMN</name>
        <dbReference type="ChEBI" id="CHEBI:58210"/>
    </cofactor>
</comment>
<dbReference type="OrthoDB" id="272303at2759"/>
<evidence type="ECO:0000259" key="15">
    <source>
        <dbReference type="Pfam" id="PF01207"/>
    </source>
</evidence>
<evidence type="ECO:0000256" key="5">
    <source>
        <dbReference type="ARBA" id="ARBA00022857"/>
    </source>
</evidence>
<dbReference type="Proteomes" id="UP000186817">
    <property type="component" value="Unassembled WGS sequence"/>
</dbReference>
<dbReference type="SUPFAM" id="SSF51395">
    <property type="entry name" value="FMN-linked oxidoreductases"/>
    <property type="match status" value="1"/>
</dbReference>
<dbReference type="EMBL" id="LSRX01002475">
    <property type="protein sequence ID" value="OLP75448.1"/>
    <property type="molecule type" value="Genomic_DNA"/>
</dbReference>
<dbReference type="PROSITE" id="PS01136">
    <property type="entry name" value="UPF0034"/>
    <property type="match status" value="1"/>
</dbReference>
<evidence type="ECO:0000256" key="13">
    <source>
        <dbReference type="ARBA" id="ARBA00049467"/>
    </source>
</evidence>
<comment type="catalytic activity">
    <reaction evidence="11">
        <text>5,6-dihydrouridine(16) in tRNA + NADP(+) = uridine(16) in tRNA + NADPH + H(+)</text>
        <dbReference type="Rhea" id="RHEA:53376"/>
        <dbReference type="Rhea" id="RHEA-COMP:13543"/>
        <dbReference type="Rhea" id="RHEA-COMP:13544"/>
        <dbReference type="ChEBI" id="CHEBI:15378"/>
        <dbReference type="ChEBI" id="CHEBI:57783"/>
        <dbReference type="ChEBI" id="CHEBI:58349"/>
        <dbReference type="ChEBI" id="CHEBI:65315"/>
        <dbReference type="ChEBI" id="CHEBI:74443"/>
        <dbReference type="EC" id="1.3.1.88"/>
    </reaction>
    <physiologicalReaction direction="right-to-left" evidence="11">
        <dbReference type="Rhea" id="RHEA:53378"/>
    </physiologicalReaction>
</comment>
<dbReference type="PANTHER" id="PTHR11082:SF5">
    <property type="entry name" value="TRNA-DIHYDROURIDINE(16_17) SYNTHASE [NAD(P)(+)]-LIKE"/>
    <property type="match status" value="1"/>
</dbReference>
<comment type="similarity">
    <text evidence="8">Belongs to the Dus family. Dus1 subfamily.</text>
</comment>
<reference evidence="16 17" key="1">
    <citation type="submission" date="2016-02" db="EMBL/GenBank/DDBJ databases">
        <title>Genome analysis of coral dinoflagellate symbionts highlights evolutionary adaptations to a symbiotic lifestyle.</title>
        <authorList>
            <person name="Aranda M."/>
            <person name="Li Y."/>
            <person name="Liew Y.J."/>
            <person name="Baumgarten S."/>
            <person name="Simakov O."/>
            <person name="Wilson M."/>
            <person name="Piel J."/>
            <person name="Ashoor H."/>
            <person name="Bougouffa S."/>
            <person name="Bajic V.B."/>
            <person name="Ryu T."/>
            <person name="Ravasi T."/>
            <person name="Bayer T."/>
            <person name="Micklem G."/>
            <person name="Kim H."/>
            <person name="Bhak J."/>
            <person name="Lajeunesse T.C."/>
            <person name="Voolstra C.R."/>
        </authorList>
    </citation>
    <scope>NUCLEOTIDE SEQUENCE [LARGE SCALE GENOMIC DNA]</scope>
    <source>
        <strain evidence="16 17">CCMP2467</strain>
    </source>
</reference>
<proteinExistence type="inferred from homology"/>
<keyword evidence="17" id="KW-1185">Reference proteome</keyword>
<evidence type="ECO:0000256" key="3">
    <source>
        <dbReference type="ARBA" id="ARBA00022643"/>
    </source>
</evidence>
<dbReference type="CDD" id="cd02801">
    <property type="entry name" value="DUS_like_FMN"/>
    <property type="match status" value="1"/>
</dbReference>
<dbReference type="PANTHER" id="PTHR11082">
    <property type="entry name" value="TRNA-DIHYDROURIDINE SYNTHASE"/>
    <property type="match status" value="1"/>
</dbReference>
<keyword evidence="6" id="KW-0560">Oxidoreductase</keyword>
<keyword evidence="4" id="KW-0819">tRNA processing</keyword>
<keyword evidence="7" id="KW-0520">NAD</keyword>
<evidence type="ECO:0000256" key="7">
    <source>
        <dbReference type="ARBA" id="ARBA00023027"/>
    </source>
</evidence>
<organism evidence="16 17">
    <name type="scientific">Symbiodinium microadriaticum</name>
    <name type="common">Dinoflagellate</name>
    <name type="synonym">Zooxanthella microadriatica</name>
    <dbReference type="NCBI Taxonomy" id="2951"/>
    <lineage>
        <taxon>Eukaryota</taxon>
        <taxon>Sar</taxon>
        <taxon>Alveolata</taxon>
        <taxon>Dinophyceae</taxon>
        <taxon>Suessiales</taxon>
        <taxon>Symbiodiniaceae</taxon>
        <taxon>Symbiodinium</taxon>
    </lineage>
</organism>
<keyword evidence="3" id="KW-0288">FMN</keyword>
<evidence type="ECO:0000256" key="11">
    <source>
        <dbReference type="ARBA" id="ARBA00047652"/>
    </source>
</evidence>
<dbReference type="OMA" id="FSAPMTH"/>
<dbReference type="Gene3D" id="3.20.20.70">
    <property type="entry name" value="Aldolase class I"/>
    <property type="match status" value="1"/>
</dbReference>
<keyword evidence="2" id="KW-0285">Flavoprotein</keyword>
<feature type="region of interest" description="Disordered" evidence="14">
    <location>
        <begin position="41"/>
        <end position="83"/>
    </location>
</feature>
<comment type="catalytic activity">
    <reaction evidence="12">
        <text>5,6-dihydrouridine(16) in tRNA + NAD(+) = uridine(16) in tRNA + NADH + H(+)</text>
        <dbReference type="Rhea" id="RHEA:53380"/>
        <dbReference type="Rhea" id="RHEA-COMP:13543"/>
        <dbReference type="Rhea" id="RHEA-COMP:13544"/>
        <dbReference type="ChEBI" id="CHEBI:15378"/>
        <dbReference type="ChEBI" id="CHEBI:57540"/>
        <dbReference type="ChEBI" id="CHEBI:57945"/>
        <dbReference type="ChEBI" id="CHEBI:65315"/>
        <dbReference type="ChEBI" id="CHEBI:74443"/>
        <dbReference type="EC" id="1.3.1.88"/>
    </reaction>
    <physiologicalReaction direction="right-to-left" evidence="12">
        <dbReference type="Rhea" id="RHEA:53382"/>
    </physiologicalReaction>
</comment>
<evidence type="ECO:0000256" key="1">
    <source>
        <dbReference type="ARBA" id="ARBA00001917"/>
    </source>
</evidence>
<evidence type="ECO:0000256" key="9">
    <source>
        <dbReference type="ARBA" id="ARBA00038890"/>
    </source>
</evidence>
<dbReference type="Pfam" id="PF01207">
    <property type="entry name" value="Dus"/>
    <property type="match status" value="1"/>
</dbReference>
<dbReference type="InterPro" id="IPR018517">
    <property type="entry name" value="tRNA_hU_synthase_CS"/>
</dbReference>
<evidence type="ECO:0000256" key="14">
    <source>
        <dbReference type="SAM" id="MobiDB-lite"/>
    </source>
</evidence>
<evidence type="ECO:0000313" key="17">
    <source>
        <dbReference type="Proteomes" id="UP000186817"/>
    </source>
</evidence>
<comment type="catalytic activity">
    <reaction evidence="10">
        <text>5,6-dihydrouridine(17) in tRNA + NAD(+) = uridine(17) in tRNA + NADH + H(+)</text>
        <dbReference type="Rhea" id="RHEA:53372"/>
        <dbReference type="Rhea" id="RHEA-COMP:13541"/>
        <dbReference type="Rhea" id="RHEA-COMP:13542"/>
        <dbReference type="ChEBI" id="CHEBI:15378"/>
        <dbReference type="ChEBI" id="CHEBI:57540"/>
        <dbReference type="ChEBI" id="CHEBI:57945"/>
        <dbReference type="ChEBI" id="CHEBI:65315"/>
        <dbReference type="ChEBI" id="CHEBI:74443"/>
        <dbReference type="EC" id="1.3.1.88"/>
    </reaction>
    <physiologicalReaction direction="right-to-left" evidence="10">
        <dbReference type="Rhea" id="RHEA:53374"/>
    </physiologicalReaction>
</comment>
<name>A0A1Q9BXP3_SYMMI</name>
<protein>
    <recommendedName>
        <fullName evidence="9">tRNA-dihydrouridine(16/17) synthase [NAD(P)(+)]</fullName>
        <ecNumber evidence="9">1.3.1.88</ecNumber>
    </recommendedName>
</protein>
<dbReference type="GO" id="GO:0017150">
    <property type="term" value="F:tRNA dihydrouridine synthase activity"/>
    <property type="evidence" value="ECO:0007669"/>
    <property type="project" value="InterPro"/>
</dbReference>
<evidence type="ECO:0000256" key="12">
    <source>
        <dbReference type="ARBA" id="ARBA00048934"/>
    </source>
</evidence>
<keyword evidence="5" id="KW-0521">NADP</keyword>
<evidence type="ECO:0000256" key="2">
    <source>
        <dbReference type="ARBA" id="ARBA00022630"/>
    </source>
</evidence>
<gene>
    <name evidence="16" type="primary">Dus1l</name>
    <name evidence="16" type="ORF">AK812_SmicGene44747</name>
</gene>
<sequence length="542" mass="60125">MDVNELGRQTNDKGESLKELRKKFGQATLSLGDVTTVLIGQEDGTSAARSPKDKEVEDNDESEEDSEASEEEDSSSDSEEDQEDTYEFECCLLHRYHSKASPSQPRPVSIEKCGSASKLAERAALDLKDSSDGLPARPIQLHWVSNMSESAHRFYEEVLGSPRYFAAPMVKQSDLAFRLMARKWGAQCCYTPMLKSQHFLQGNDEEMAEFATVAGLADRPLVVQICGRCPEILSKMALLLHSLAPGGFDALDLNLGCPMENAEVEGYGSFMIEDESGVHNACSCVQALVAVQPLPVFCKIRILPSVQDTLRLAKRLQDAGCSLLTVHGRVRAAKGSGAVDLEAIAAVRAAVSIPVVANGGVRTREEADRMLQKTGCHGVMVGTALLINPRLFAEPPYERHTIGRAISVALEYLQFAELHPPRPIVLRKHFWYFFRNVLLRNGEEEDVLAIVRGDKMSPSLLGTERHKFYTFMNQPFLCSIHQFRATLRLMAHKLDVEPWVKSLVESLAGTMPLLSMAEIRHLGVEVKTCCPEDWEADFSLWD</sequence>
<dbReference type="GO" id="GO:0050660">
    <property type="term" value="F:flavin adenine dinucleotide binding"/>
    <property type="evidence" value="ECO:0007669"/>
    <property type="project" value="InterPro"/>
</dbReference>
<dbReference type="AlphaFoldDB" id="A0A1Q9BXP3"/>
<accession>A0A1Q9BXP3</accession>
<evidence type="ECO:0000256" key="10">
    <source>
        <dbReference type="ARBA" id="ARBA00047287"/>
    </source>
</evidence>
<evidence type="ECO:0000256" key="4">
    <source>
        <dbReference type="ARBA" id="ARBA00022694"/>
    </source>
</evidence>
<evidence type="ECO:0000313" key="16">
    <source>
        <dbReference type="EMBL" id="OLP75448.1"/>
    </source>
</evidence>
<evidence type="ECO:0000256" key="8">
    <source>
        <dbReference type="ARBA" id="ARBA00038313"/>
    </source>
</evidence>
<feature type="domain" description="DUS-like FMN-binding" evidence="15">
    <location>
        <begin position="166"/>
        <end position="419"/>
    </location>
</feature>
<comment type="catalytic activity">
    <reaction evidence="13">
        <text>5,6-dihydrouridine(17) in tRNA + NADP(+) = uridine(17) in tRNA + NADPH + H(+)</text>
        <dbReference type="Rhea" id="RHEA:53368"/>
        <dbReference type="Rhea" id="RHEA-COMP:13541"/>
        <dbReference type="Rhea" id="RHEA-COMP:13542"/>
        <dbReference type="ChEBI" id="CHEBI:15378"/>
        <dbReference type="ChEBI" id="CHEBI:57783"/>
        <dbReference type="ChEBI" id="CHEBI:58349"/>
        <dbReference type="ChEBI" id="CHEBI:65315"/>
        <dbReference type="ChEBI" id="CHEBI:74443"/>
        <dbReference type="EC" id="1.3.1.88"/>
    </reaction>
    <physiologicalReaction direction="right-to-left" evidence="13">
        <dbReference type="Rhea" id="RHEA:53370"/>
    </physiologicalReaction>
</comment>
<dbReference type="EC" id="1.3.1.88" evidence="9"/>
<comment type="caution">
    <text evidence="16">The sequence shown here is derived from an EMBL/GenBank/DDBJ whole genome shotgun (WGS) entry which is preliminary data.</text>
</comment>
<dbReference type="InterPro" id="IPR013785">
    <property type="entry name" value="Aldolase_TIM"/>
</dbReference>
<feature type="compositionally biased region" description="Acidic residues" evidence="14">
    <location>
        <begin position="56"/>
        <end position="83"/>
    </location>
</feature>